<keyword evidence="1" id="KW-1133">Transmembrane helix</keyword>
<accession>A0A8E5HYA9</accession>
<dbReference type="RefSeq" id="XP_043001444.1">
    <property type="nucleotide sequence ID" value="XM_043145509.1"/>
</dbReference>
<evidence type="ECO:0000313" key="3">
    <source>
        <dbReference type="Proteomes" id="UP000027002"/>
    </source>
</evidence>
<name>A0A8E5HYA9_USTVR</name>
<organism evidence="2 3">
    <name type="scientific">Ustilaginoidea virens</name>
    <name type="common">Rice false smut fungus</name>
    <name type="synonym">Villosiclava virens</name>
    <dbReference type="NCBI Taxonomy" id="1159556"/>
    <lineage>
        <taxon>Eukaryota</taxon>
        <taxon>Fungi</taxon>
        <taxon>Dikarya</taxon>
        <taxon>Ascomycota</taxon>
        <taxon>Pezizomycotina</taxon>
        <taxon>Sordariomycetes</taxon>
        <taxon>Hypocreomycetidae</taxon>
        <taxon>Hypocreales</taxon>
        <taxon>Clavicipitaceae</taxon>
        <taxon>Ustilaginoidea</taxon>
    </lineage>
</organism>
<feature type="transmembrane region" description="Helical" evidence="1">
    <location>
        <begin position="64"/>
        <end position="85"/>
    </location>
</feature>
<reference evidence="2" key="1">
    <citation type="submission" date="2020-03" db="EMBL/GenBank/DDBJ databases">
        <title>A mixture of massive structural variations and highly conserved coding sequences in Ustilaginoidea virens genome.</title>
        <authorList>
            <person name="Zhang K."/>
            <person name="Zhao Z."/>
            <person name="Zhang Z."/>
            <person name="Li Y."/>
            <person name="Hsiang T."/>
            <person name="Sun W."/>
        </authorList>
    </citation>
    <scope>NUCLEOTIDE SEQUENCE</scope>
    <source>
        <strain evidence="2">UV-8b</strain>
    </source>
</reference>
<dbReference type="AlphaFoldDB" id="A0A8E5HYA9"/>
<dbReference type="Proteomes" id="UP000027002">
    <property type="component" value="Chromosome 7"/>
</dbReference>
<evidence type="ECO:0000256" key="1">
    <source>
        <dbReference type="SAM" id="Phobius"/>
    </source>
</evidence>
<proteinExistence type="predicted"/>
<dbReference type="EMBL" id="CP072759">
    <property type="protein sequence ID" value="QUC23771.1"/>
    <property type="molecule type" value="Genomic_DNA"/>
</dbReference>
<keyword evidence="3" id="KW-1185">Reference proteome</keyword>
<evidence type="ECO:0000313" key="2">
    <source>
        <dbReference type="EMBL" id="QUC23771.1"/>
    </source>
</evidence>
<protein>
    <submittedName>
        <fullName evidence="2">Uncharacterized protein</fullName>
    </submittedName>
</protein>
<dbReference type="GeneID" id="66068789"/>
<dbReference type="KEGG" id="uvi:66068789"/>
<gene>
    <name evidence="2" type="ORF">UV8b_08012</name>
</gene>
<sequence>MALTSAVSDLFRSIYELFASLVAAVYAAVYAVFAAAQSVVVGLATAVRDVLAQAVHLTGGVAKFVTGNFVALAVGGLLVLGYLRVSASRRQEAVRAKKTQ</sequence>
<keyword evidence="1" id="KW-0812">Transmembrane</keyword>
<keyword evidence="1" id="KW-0472">Membrane</keyword>
<feature type="transmembrane region" description="Helical" evidence="1">
    <location>
        <begin position="21"/>
        <end position="44"/>
    </location>
</feature>